<sequence length="326" mass="36597">MAAAAGVAVPDVVEWFSYYGRWAVQVFLVIAGYLTAQSLCGRETGLSRPWSLVAKRYVRLVWPFGVAVTLAVVAAELARFWTNDPILPESPTVWQYLSHWLLIHGMLGHESLSTGVWYVAIDFQLFVLTVLLLWSSQALRWSGWAPLFIGALTVASLVWIRTWSDWDNWAPYFYNAYGVGLLMGWLTRRSDKALPWVRLVLLSVLVLISWQFAMTLNGRLAVILAVALLLWVASFPLSYVTADPTGSLKSLLGRVVHYLGGTSFALFLVHFPVSMLVNAAQDRFDWTLPQEGVIAMGVAWLGSMVLADVFYRYVERFGTKLSRRIG</sequence>
<reference evidence="4" key="1">
    <citation type="submission" date="2020-01" db="EMBL/GenBank/DDBJ databases">
        <title>Phosphoaccumulans saitamaens gen. nov., sp. nov., a polyphosphate accumulating bacterium isolated from surface river water.</title>
        <authorList>
            <person name="Watanabe K."/>
            <person name="Suda W."/>
        </authorList>
    </citation>
    <scope>NUCLEOTIDE SEQUENCE [LARGE SCALE GENOMIC DNA]</scope>
    <source>
        <strain evidence="4">ICHIAU1</strain>
    </source>
</reference>
<dbReference type="PANTHER" id="PTHR23028">
    <property type="entry name" value="ACETYLTRANSFERASE"/>
    <property type="match status" value="1"/>
</dbReference>
<keyword evidence="4" id="KW-1185">Reference proteome</keyword>
<dbReference type="EMBL" id="AP022345">
    <property type="protein sequence ID" value="BBU67873.1"/>
    <property type="molecule type" value="Genomic_DNA"/>
</dbReference>
<feature type="domain" description="Acyltransferase 3" evidence="2">
    <location>
        <begin position="18"/>
        <end position="307"/>
    </location>
</feature>
<keyword evidence="1" id="KW-1133">Transmembrane helix</keyword>
<dbReference type="AlphaFoldDB" id="A0A7R6R8C5"/>
<feature type="transmembrane region" description="Helical" evidence="1">
    <location>
        <begin position="219"/>
        <end position="239"/>
    </location>
</feature>
<gene>
    <name evidence="3" type="ORF">ICHIAU1_01560</name>
</gene>
<feature type="transmembrane region" description="Helical" evidence="1">
    <location>
        <begin position="141"/>
        <end position="163"/>
    </location>
</feature>
<dbReference type="InterPro" id="IPR002656">
    <property type="entry name" value="Acyl_transf_3_dom"/>
</dbReference>
<keyword evidence="1" id="KW-0812">Transmembrane</keyword>
<name>A0A7R6R8C5_9RHOO</name>
<feature type="transmembrane region" description="Helical" evidence="1">
    <location>
        <begin position="60"/>
        <end position="81"/>
    </location>
</feature>
<feature type="transmembrane region" description="Helical" evidence="1">
    <location>
        <begin position="169"/>
        <end position="186"/>
    </location>
</feature>
<organism evidence="3 4">
    <name type="scientific">Fluviibacter phosphoraccumulans</name>
    <dbReference type="NCBI Taxonomy" id="1751046"/>
    <lineage>
        <taxon>Bacteria</taxon>
        <taxon>Pseudomonadati</taxon>
        <taxon>Pseudomonadota</taxon>
        <taxon>Betaproteobacteria</taxon>
        <taxon>Rhodocyclales</taxon>
        <taxon>Fluviibacteraceae</taxon>
        <taxon>Fluviibacter</taxon>
    </lineage>
</organism>
<keyword evidence="1" id="KW-0472">Membrane</keyword>
<feature type="transmembrane region" description="Helical" evidence="1">
    <location>
        <begin position="115"/>
        <end position="134"/>
    </location>
</feature>
<dbReference type="Proteomes" id="UP000463961">
    <property type="component" value="Chromosome"/>
</dbReference>
<feature type="transmembrane region" description="Helical" evidence="1">
    <location>
        <begin position="193"/>
        <end position="213"/>
    </location>
</feature>
<evidence type="ECO:0000313" key="4">
    <source>
        <dbReference type="Proteomes" id="UP000463961"/>
    </source>
</evidence>
<dbReference type="InterPro" id="IPR050879">
    <property type="entry name" value="Acyltransferase_3"/>
</dbReference>
<dbReference type="GO" id="GO:0016020">
    <property type="term" value="C:membrane"/>
    <property type="evidence" value="ECO:0007669"/>
    <property type="project" value="TreeGrafter"/>
</dbReference>
<evidence type="ECO:0000313" key="3">
    <source>
        <dbReference type="EMBL" id="BBU67873.1"/>
    </source>
</evidence>
<dbReference type="GO" id="GO:0016747">
    <property type="term" value="F:acyltransferase activity, transferring groups other than amino-acyl groups"/>
    <property type="evidence" value="ECO:0007669"/>
    <property type="project" value="InterPro"/>
</dbReference>
<evidence type="ECO:0000256" key="1">
    <source>
        <dbReference type="SAM" id="Phobius"/>
    </source>
</evidence>
<protein>
    <recommendedName>
        <fullName evidence="2">Acyltransferase 3 domain-containing protein</fullName>
    </recommendedName>
</protein>
<feature type="transmembrane region" description="Helical" evidence="1">
    <location>
        <begin position="251"/>
        <end position="273"/>
    </location>
</feature>
<accession>A0A7R6R8C5</accession>
<feature type="transmembrane region" description="Helical" evidence="1">
    <location>
        <begin position="293"/>
        <end position="314"/>
    </location>
</feature>
<evidence type="ECO:0000259" key="2">
    <source>
        <dbReference type="Pfam" id="PF01757"/>
    </source>
</evidence>
<proteinExistence type="predicted"/>
<dbReference type="GO" id="GO:0000271">
    <property type="term" value="P:polysaccharide biosynthetic process"/>
    <property type="evidence" value="ECO:0007669"/>
    <property type="project" value="TreeGrafter"/>
</dbReference>
<feature type="transmembrane region" description="Helical" evidence="1">
    <location>
        <begin position="22"/>
        <end position="40"/>
    </location>
</feature>
<dbReference type="Pfam" id="PF01757">
    <property type="entry name" value="Acyl_transf_3"/>
    <property type="match status" value="1"/>
</dbReference>
<dbReference type="PANTHER" id="PTHR23028:SF53">
    <property type="entry name" value="ACYL_TRANSF_3 DOMAIN-CONTAINING PROTEIN"/>
    <property type="match status" value="1"/>
</dbReference>